<dbReference type="InterPro" id="IPR003195">
    <property type="entry name" value="TFIID_TAF13"/>
</dbReference>
<reference evidence="9" key="1">
    <citation type="journal article" date="2020" name="PLoS Negl. Trop. Dis.">
        <title>High-quality nuclear genome for Sarcoptes scabiei-A critical resource for a neglected parasite.</title>
        <authorList>
            <person name="Korhonen P.K."/>
            <person name="Gasser R.B."/>
            <person name="Ma G."/>
            <person name="Wang T."/>
            <person name="Stroehlein A.J."/>
            <person name="Young N.D."/>
            <person name="Ang C.S."/>
            <person name="Fernando D.D."/>
            <person name="Lu H.C."/>
            <person name="Taylor S."/>
            <person name="Reynolds S.L."/>
            <person name="Mofiz E."/>
            <person name="Najaraj S.H."/>
            <person name="Gowda H."/>
            <person name="Madugundu A."/>
            <person name="Renuse S."/>
            <person name="Holt D."/>
            <person name="Pandey A."/>
            <person name="Papenfuss A.T."/>
            <person name="Fischer K."/>
        </authorList>
    </citation>
    <scope>NUCLEOTIDE SEQUENCE [LARGE SCALE GENOMIC DNA]</scope>
</reference>
<keyword evidence="9" id="KW-1185">Reference proteome</keyword>
<evidence type="ECO:0000256" key="5">
    <source>
        <dbReference type="ARBA" id="ARBA00023242"/>
    </source>
</evidence>
<evidence type="ECO:0000313" key="9">
    <source>
        <dbReference type="Proteomes" id="UP000070412"/>
    </source>
</evidence>
<keyword evidence="3" id="KW-0010">Activator</keyword>
<dbReference type="OrthoDB" id="440760at2759"/>
<dbReference type="InterPro" id="IPR009072">
    <property type="entry name" value="Histone-fold"/>
</dbReference>
<dbReference type="AlphaFoldDB" id="A0A834RAA0"/>
<comment type="subcellular location">
    <subcellularLocation>
        <location evidence="1">Nucleus</location>
    </subcellularLocation>
</comment>
<organism evidence="7">
    <name type="scientific">Sarcoptes scabiei</name>
    <name type="common">Itch mite</name>
    <name type="synonym">Acarus scabiei</name>
    <dbReference type="NCBI Taxonomy" id="52283"/>
    <lineage>
        <taxon>Eukaryota</taxon>
        <taxon>Metazoa</taxon>
        <taxon>Ecdysozoa</taxon>
        <taxon>Arthropoda</taxon>
        <taxon>Chelicerata</taxon>
        <taxon>Arachnida</taxon>
        <taxon>Acari</taxon>
        <taxon>Acariformes</taxon>
        <taxon>Sarcoptiformes</taxon>
        <taxon>Astigmata</taxon>
        <taxon>Psoroptidia</taxon>
        <taxon>Sarcoptoidea</taxon>
        <taxon>Sarcoptidae</taxon>
        <taxon>Sarcoptinae</taxon>
        <taxon>Sarcoptes</taxon>
    </lineage>
</organism>
<keyword evidence="4" id="KW-0804">Transcription</keyword>
<evidence type="ECO:0000256" key="6">
    <source>
        <dbReference type="ARBA" id="ARBA00061274"/>
    </source>
</evidence>
<reference evidence="7" key="2">
    <citation type="submission" date="2020-01" db="EMBL/GenBank/DDBJ databases">
        <authorList>
            <person name="Korhonen P.K.K."/>
            <person name="Guangxu M.G."/>
            <person name="Wang T.W."/>
            <person name="Stroehlein A.J.S."/>
            <person name="Young N.D."/>
            <person name="Ang C.-S.A."/>
            <person name="Fernando D.W.F."/>
            <person name="Lu H.L."/>
            <person name="Taylor S.T."/>
            <person name="Ehtesham M.E.M."/>
            <person name="Najaraj S.H.N."/>
            <person name="Harsha G.H.G."/>
            <person name="Madugundu A.M."/>
            <person name="Renuse S.R."/>
            <person name="Holt D.H."/>
            <person name="Pandey A.P."/>
            <person name="Papenfuss A.P."/>
            <person name="Gasser R.B.G."/>
            <person name="Fischer K.F."/>
        </authorList>
    </citation>
    <scope>NUCLEOTIDE SEQUENCE</scope>
    <source>
        <strain evidence="7">SSS_KF_BRIS2020</strain>
    </source>
</reference>
<dbReference type="PANTHER" id="PTHR11380">
    <property type="entry name" value="TRANSCRIPTION INITIATION FACTOR TFIID/SUPT3-RELATED"/>
    <property type="match status" value="1"/>
</dbReference>
<name>A0A834RAA0_SARSC</name>
<accession>A0A834RAA0</accession>
<dbReference type="EMBL" id="WVUK01000058">
    <property type="protein sequence ID" value="KAF7491736.1"/>
    <property type="molecule type" value="Genomic_DNA"/>
</dbReference>
<dbReference type="Proteomes" id="UP000070412">
    <property type="component" value="Unassembled WGS sequence"/>
</dbReference>
<dbReference type="GO" id="GO:0003713">
    <property type="term" value="F:transcription coactivator activity"/>
    <property type="evidence" value="ECO:0007669"/>
    <property type="project" value="TreeGrafter"/>
</dbReference>
<dbReference type="GO" id="GO:0000124">
    <property type="term" value="C:SAGA complex"/>
    <property type="evidence" value="ECO:0007669"/>
    <property type="project" value="UniProtKB-ARBA"/>
</dbReference>
<keyword evidence="2" id="KW-0805">Transcription regulation</keyword>
<evidence type="ECO:0000313" key="7">
    <source>
        <dbReference type="EMBL" id="KAF7491736.1"/>
    </source>
</evidence>
<dbReference type="GO" id="GO:0005634">
    <property type="term" value="C:nucleus"/>
    <property type="evidence" value="ECO:0007669"/>
    <property type="project" value="UniProtKB-SubCell"/>
</dbReference>
<gene>
    <name evidence="7" type="ORF">SSS_8774</name>
</gene>
<comment type="similarity">
    <text evidence="6">Belongs to the SPT3 family.</text>
</comment>
<dbReference type="GO" id="GO:0046982">
    <property type="term" value="F:protein heterodimerization activity"/>
    <property type="evidence" value="ECO:0007669"/>
    <property type="project" value="InterPro"/>
</dbReference>
<keyword evidence="5" id="KW-0539">Nucleus</keyword>
<evidence type="ECO:0000256" key="3">
    <source>
        <dbReference type="ARBA" id="ARBA00023159"/>
    </source>
</evidence>
<dbReference type="SUPFAM" id="SSF47113">
    <property type="entry name" value="Histone-fold"/>
    <property type="match status" value="1"/>
</dbReference>
<dbReference type="Gene3D" id="1.10.20.10">
    <property type="entry name" value="Histone, subunit A"/>
    <property type="match status" value="1"/>
</dbReference>
<evidence type="ECO:0000256" key="1">
    <source>
        <dbReference type="ARBA" id="ARBA00004123"/>
    </source>
</evidence>
<reference evidence="8" key="3">
    <citation type="submission" date="2022-06" db="UniProtKB">
        <authorList>
            <consortium name="EnsemblMetazoa"/>
        </authorList>
    </citation>
    <scope>IDENTIFICATION</scope>
</reference>
<dbReference type="Pfam" id="PF02269">
    <property type="entry name" value="TFIID-18kDa"/>
    <property type="match status" value="1"/>
</dbReference>
<dbReference type="FunFam" id="1.10.20.10:FF:000023">
    <property type="entry name" value="transcription initiation protein SPT3 homolog"/>
    <property type="match status" value="1"/>
</dbReference>
<protein>
    <submittedName>
        <fullName evidence="7">Transcription initiation protein SPT3 -like protein</fullName>
    </submittedName>
</protein>
<proteinExistence type="inferred from homology"/>
<evidence type="ECO:0000256" key="2">
    <source>
        <dbReference type="ARBA" id="ARBA00023015"/>
    </source>
</evidence>
<dbReference type="EnsemblMetazoa" id="SSS_8774s_mrna">
    <property type="protein sequence ID" value="KAF7491736.1"/>
    <property type="gene ID" value="SSS_8774"/>
</dbReference>
<dbReference type="GO" id="GO:0006366">
    <property type="term" value="P:transcription by RNA polymerase II"/>
    <property type="evidence" value="ECO:0007669"/>
    <property type="project" value="InterPro"/>
</dbReference>
<evidence type="ECO:0000313" key="8">
    <source>
        <dbReference type="EnsemblMetazoa" id="KAF7491736.1"/>
    </source>
</evidence>
<sequence length="470" mass="55014">MNTKLISSNPTLNFLLSTPIKNVQSHQSSDVLSGQKPTRIILNPSRQLENSSALKFETISFYDEIKKMMHSFGDVRQPIAESVKLIENIVQHQMIMLILEAESIAAKRNSHQISMEDFCFLLRHDFDKLAKLIKYVSFKDLKLKFIATLTSSESNECERWNDKTTNQNNPKAKRDIALKSKNEIDAGCVEDGMDDDEDKFLFDSSNKDQFKHLNIIRNSLSNINFTPEDLKCILDHKFIDKYTLRRNLRLDRFTKSMSIKDYLYYQTCRSITFFGSSTGNHTIALSAFQRFRDWILKEPNYRLDNTLKLQPDILGWEIIQYLAYDTVAILVELSLLVLKDQARQFNCGFETHRPIFSNNHKTTLIPDNYRENLNPSKDGIFLNNSNRKTVTKESTEEYLCDRLGDTDKQNRINQEDYEIFFKDTFGIRPENIIEVMRRFDLISNPLNKFTRNFSGNKRQNNRHRLLCLRC</sequence>
<dbReference type="GO" id="GO:0006357">
    <property type="term" value="P:regulation of transcription by RNA polymerase II"/>
    <property type="evidence" value="ECO:0007669"/>
    <property type="project" value="UniProtKB-ARBA"/>
</dbReference>
<dbReference type="PANTHER" id="PTHR11380:SF16">
    <property type="entry name" value="TRANSCRIPTION INITIATION PROTEIN SPT3 HOMOLOG"/>
    <property type="match status" value="1"/>
</dbReference>
<evidence type="ECO:0000256" key="4">
    <source>
        <dbReference type="ARBA" id="ARBA00023163"/>
    </source>
</evidence>
<dbReference type="CDD" id="cd22926">
    <property type="entry name" value="HFD_SPT3"/>
    <property type="match status" value="1"/>
</dbReference>